<comment type="caution">
    <text evidence="2">The sequence shown here is derived from an EMBL/GenBank/DDBJ whole genome shotgun (WGS) entry which is preliminary data.</text>
</comment>
<sequence>MQIFSKLQRNSAYYVFIKLIVLIAVLLLNSSNYLFPLLIGFVFFCENVFIAAFYLTLFAVLHKYPVIYLAFIFFVYRFFIHERIAAYIDKQYQNFVGIFVIYLLFSFVYFPFNKFIAIYLLFNYMFDSVLAKVFKCEPK</sequence>
<accession>A0AAJ4UYJ5</accession>
<gene>
    <name evidence="2" type="ORF">EDC58_0529</name>
</gene>
<feature type="transmembrane region" description="Helical" evidence="1">
    <location>
        <begin position="12"/>
        <end position="28"/>
    </location>
</feature>
<evidence type="ECO:0000313" key="3">
    <source>
        <dbReference type="Proteomes" id="UP000272781"/>
    </source>
</evidence>
<protein>
    <submittedName>
        <fullName evidence="2">Uncharacterized protein</fullName>
    </submittedName>
</protein>
<feature type="transmembrane region" description="Helical" evidence="1">
    <location>
        <begin position="35"/>
        <end position="55"/>
    </location>
</feature>
<dbReference type="EMBL" id="RJVK01000001">
    <property type="protein sequence ID" value="ROR41045.1"/>
    <property type="molecule type" value="Genomic_DNA"/>
</dbReference>
<dbReference type="AlphaFoldDB" id="A0AAJ4UYJ5"/>
<keyword evidence="1" id="KW-0472">Membrane</keyword>
<feature type="transmembrane region" description="Helical" evidence="1">
    <location>
        <begin position="61"/>
        <end position="80"/>
    </location>
</feature>
<dbReference type="Proteomes" id="UP000272781">
    <property type="component" value="Unassembled WGS sequence"/>
</dbReference>
<reference evidence="2 3" key="1">
    <citation type="submission" date="2018-11" db="EMBL/GenBank/DDBJ databases">
        <title>Genomic Encyclopedia of Type Strains, Phase IV (KMG-IV): sequencing the most valuable type-strain genomes for metagenomic binning, comparative biology and taxonomic classification.</title>
        <authorList>
            <person name="Goeker M."/>
        </authorList>
    </citation>
    <scope>NUCLEOTIDE SEQUENCE [LARGE SCALE GENOMIC DNA]</scope>
    <source>
        <strain evidence="2 3">DSM 27783</strain>
    </source>
</reference>
<keyword evidence="1" id="KW-1133">Transmembrane helix</keyword>
<evidence type="ECO:0000256" key="1">
    <source>
        <dbReference type="SAM" id="Phobius"/>
    </source>
</evidence>
<proteinExistence type="predicted"/>
<name>A0AAJ4UYJ5_9BACT</name>
<evidence type="ECO:0000313" key="2">
    <source>
        <dbReference type="EMBL" id="ROR41045.1"/>
    </source>
</evidence>
<keyword evidence="1" id="KW-0812">Transmembrane</keyword>
<organism evidence="2 3">
    <name type="scientific">Caminibacter pacificus</name>
    <dbReference type="NCBI Taxonomy" id="1424653"/>
    <lineage>
        <taxon>Bacteria</taxon>
        <taxon>Pseudomonadati</taxon>
        <taxon>Campylobacterota</taxon>
        <taxon>Epsilonproteobacteria</taxon>
        <taxon>Nautiliales</taxon>
        <taxon>Nautiliaceae</taxon>
        <taxon>Caminibacter</taxon>
    </lineage>
</organism>